<dbReference type="Proteomes" id="UP000783742">
    <property type="component" value="Unassembled WGS sequence"/>
</dbReference>
<reference evidence="1 2" key="1">
    <citation type="submission" date="2021-06" db="EMBL/GenBank/DDBJ databases">
        <authorList>
            <person name="Sun Q."/>
            <person name="Li D."/>
        </authorList>
    </citation>
    <scope>NUCLEOTIDE SEQUENCE [LARGE SCALE GENOMIC DNA]</scope>
    <source>
        <strain evidence="1 2">MSJ-1</strain>
    </source>
</reference>
<evidence type="ECO:0000313" key="1">
    <source>
        <dbReference type="EMBL" id="MBU5669675.1"/>
    </source>
</evidence>
<comment type="caution">
    <text evidence="1">The sequence shown here is derived from an EMBL/GenBank/DDBJ whole genome shotgun (WGS) entry which is preliminary data.</text>
</comment>
<protein>
    <submittedName>
        <fullName evidence="1">Uncharacterized protein</fullName>
    </submittedName>
</protein>
<accession>A0ABS6FKE5</accession>
<organism evidence="1 2">
    <name type="scientific">Peptoniphilus ovalis</name>
    <dbReference type="NCBI Taxonomy" id="2841503"/>
    <lineage>
        <taxon>Bacteria</taxon>
        <taxon>Bacillati</taxon>
        <taxon>Bacillota</taxon>
        <taxon>Tissierellia</taxon>
        <taxon>Tissierellales</taxon>
        <taxon>Peptoniphilaceae</taxon>
        <taxon>Peptoniphilus</taxon>
    </lineage>
</organism>
<keyword evidence="2" id="KW-1185">Reference proteome</keyword>
<name>A0ABS6FKE5_9FIRM</name>
<evidence type="ECO:0000313" key="2">
    <source>
        <dbReference type="Proteomes" id="UP000783742"/>
    </source>
</evidence>
<dbReference type="EMBL" id="JAHLQO010000004">
    <property type="protein sequence ID" value="MBU5669675.1"/>
    <property type="molecule type" value="Genomic_DNA"/>
</dbReference>
<proteinExistence type="predicted"/>
<dbReference type="RefSeq" id="WP_216549509.1">
    <property type="nucleotide sequence ID" value="NZ_JAHLQO010000004.1"/>
</dbReference>
<gene>
    <name evidence="1" type="ORF">KQI68_07450</name>
</gene>
<sequence>MCLFILLFLVFAGLGLAKHFIFGAVAFLILLIYITIQAIKEGNQKEKEADELRREQLEYYKNKNKEN</sequence>